<proteinExistence type="predicted"/>
<dbReference type="Proteomes" id="UP000050471">
    <property type="component" value="Unassembled WGS sequence"/>
</dbReference>
<accession>A0A0P7I3D7</accession>
<dbReference type="Pfam" id="PF00107">
    <property type="entry name" value="ADH_zinc_N"/>
    <property type="match status" value="1"/>
</dbReference>
<name>A0A0P7I3D7_9RHOB</name>
<dbReference type="InterPro" id="IPR013149">
    <property type="entry name" value="ADH-like_C"/>
</dbReference>
<feature type="domain" description="Alcohol dehydrogenase-like C-terminal" evidence="1">
    <location>
        <begin position="3"/>
        <end position="48"/>
    </location>
</feature>
<evidence type="ECO:0000313" key="3">
    <source>
        <dbReference type="Proteomes" id="UP000050471"/>
    </source>
</evidence>
<keyword evidence="3" id="KW-1185">Reference proteome</keyword>
<reference evidence="2 3" key="1">
    <citation type="submission" date="2015-09" db="EMBL/GenBank/DDBJ databases">
        <title>Draft genome sequence of Aliiroseovarius crassostreae CV919-312TSm, the causative agent of Roseovarius Oyster Disease (formerly Juvenile Oyster Disease).</title>
        <authorList>
            <person name="Kessner L."/>
            <person name="Spinard E."/>
            <person name="Nelson D."/>
        </authorList>
    </citation>
    <scope>NUCLEOTIDE SEQUENCE [LARGE SCALE GENOMIC DNA]</scope>
    <source>
        <strain evidence="2 3">CV919-312</strain>
    </source>
</reference>
<dbReference type="SUPFAM" id="SSF51735">
    <property type="entry name" value="NAD(P)-binding Rossmann-fold domains"/>
    <property type="match status" value="1"/>
</dbReference>
<evidence type="ECO:0000259" key="1">
    <source>
        <dbReference type="Pfam" id="PF00107"/>
    </source>
</evidence>
<dbReference type="InterPro" id="IPR036291">
    <property type="entry name" value="NAD(P)-bd_dom_sf"/>
</dbReference>
<dbReference type="Gene3D" id="3.40.50.720">
    <property type="entry name" value="NAD(P)-binding Rossmann-like Domain"/>
    <property type="match status" value="1"/>
</dbReference>
<gene>
    <name evidence="2" type="ORF">AKJ29_13695</name>
</gene>
<evidence type="ECO:0000313" key="2">
    <source>
        <dbReference type="EMBL" id="KPN63669.1"/>
    </source>
</evidence>
<dbReference type="EMBL" id="LKBA01000006">
    <property type="protein sequence ID" value="KPN63669.1"/>
    <property type="molecule type" value="Genomic_DNA"/>
</dbReference>
<dbReference type="STRING" id="154981.AKJ29_13695"/>
<protein>
    <recommendedName>
        <fullName evidence="1">Alcohol dehydrogenase-like C-terminal domain-containing protein</fullName>
    </recommendedName>
</protein>
<comment type="caution">
    <text evidence="2">The sequence shown here is derived from an EMBL/GenBank/DDBJ whole genome shotgun (WGS) entry which is preliminary data.</text>
</comment>
<organism evidence="2 3">
    <name type="scientific">Aliiroseovarius crassostreae</name>
    <dbReference type="NCBI Taxonomy" id="154981"/>
    <lineage>
        <taxon>Bacteria</taxon>
        <taxon>Pseudomonadati</taxon>
        <taxon>Pseudomonadota</taxon>
        <taxon>Alphaproteobacteria</taxon>
        <taxon>Rhodobacterales</taxon>
        <taxon>Paracoccaceae</taxon>
        <taxon>Aliiroseovarius</taxon>
    </lineage>
</organism>
<dbReference type="AlphaFoldDB" id="A0A0P7I3D7"/>
<sequence length="66" mass="6709">MAGGGADAVFVTVGAIPAYDSAHRFLAPGGRIIAVGLPHSGEKAQYEPVVMGVPGQAFRPATWVTS</sequence>